<reference evidence="3" key="1">
    <citation type="journal article" date="2019" name="Int. J. Syst. Evol. Microbiol.">
        <title>The Global Catalogue of Microorganisms (GCM) 10K type strain sequencing project: providing services to taxonomists for standard genome sequencing and annotation.</title>
        <authorList>
            <consortium name="The Broad Institute Genomics Platform"/>
            <consortium name="The Broad Institute Genome Sequencing Center for Infectious Disease"/>
            <person name="Wu L."/>
            <person name="Ma J."/>
        </authorList>
    </citation>
    <scope>NUCLEOTIDE SEQUENCE [LARGE SCALE GENOMIC DNA]</scope>
    <source>
        <strain evidence="3">KCTC 52366</strain>
    </source>
</reference>
<dbReference type="Proteomes" id="UP001595632">
    <property type="component" value="Unassembled WGS sequence"/>
</dbReference>
<keyword evidence="1" id="KW-0732">Signal</keyword>
<organism evidence="2 3">
    <name type="scientific">Psychromarinibacter halotolerans</name>
    <dbReference type="NCBI Taxonomy" id="1775175"/>
    <lineage>
        <taxon>Bacteria</taxon>
        <taxon>Pseudomonadati</taxon>
        <taxon>Pseudomonadota</taxon>
        <taxon>Alphaproteobacteria</taxon>
        <taxon>Rhodobacterales</taxon>
        <taxon>Paracoccaceae</taxon>
        <taxon>Psychromarinibacter</taxon>
    </lineage>
</organism>
<sequence>MRNVILATTMLAFAGPATAQVVDLGTGGSSADPEAKRIAVELAPGLRSTRDLPWNLRQARRRLIDGQTVSMTDLRQMADRGDGFASYRFAERLMETGNPDLADDAAHYYGMAAATGRAGAIFGLVKAVDAIKDVDAVPPRRLDVIRDILLAYARAGNSRAIDAVLQYHLDGVPFGSFGDDVESLVLAGSGDGAVSLQLATALLQQPDPTREELERARDYLERAQASESMRTVLIAGNLLPGVETALAALPALAPDTDDAPITEDTQ</sequence>
<evidence type="ECO:0000313" key="2">
    <source>
        <dbReference type="EMBL" id="MFC3142778.1"/>
    </source>
</evidence>
<dbReference type="EMBL" id="JBHRTB010000010">
    <property type="protein sequence ID" value="MFC3142778.1"/>
    <property type="molecule type" value="Genomic_DNA"/>
</dbReference>
<gene>
    <name evidence="2" type="ORF">ACFOGP_08660</name>
</gene>
<evidence type="ECO:0000313" key="3">
    <source>
        <dbReference type="Proteomes" id="UP001595632"/>
    </source>
</evidence>
<evidence type="ECO:0000256" key="1">
    <source>
        <dbReference type="SAM" id="SignalP"/>
    </source>
</evidence>
<accession>A0ABV7GR85</accession>
<protein>
    <recommendedName>
        <fullName evidence="4">Sel1 repeat family protein</fullName>
    </recommendedName>
</protein>
<dbReference type="RefSeq" id="WP_275633563.1">
    <property type="nucleotide sequence ID" value="NZ_JARGYD010000005.1"/>
</dbReference>
<comment type="caution">
    <text evidence="2">The sequence shown here is derived from an EMBL/GenBank/DDBJ whole genome shotgun (WGS) entry which is preliminary data.</text>
</comment>
<feature type="chain" id="PRO_5045652114" description="Sel1 repeat family protein" evidence="1">
    <location>
        <begin position="20"/>
        <end position="266"/>
    </location>
</feature>
<evidence type="ECO:0008006" key="4">
    <source>
        <dbReference type="Google" id="ProtNLM"/>
    </source>
</evidence>
<proteinExistence type="predicted"/>
<keyword evidence="3" id="KW-1185">Reference proteome</keyword>
<feature type="signal peptide" evidence="1">
    <location>
        <begin position="1"/>
        <end position="19"/>
    </location>
</feature>
<name>A0ABV7GR85_9RHOB</name>